<feature type="signal peptide" evidence="1">
    <location>
        <begin position="1"/>
        <end position="25"/>
    </location>
</feature>
<evidence type="ECO:0000313" key="2">
    <source>
        <dbReference type="EMBL" id="KAJ1362640.1"/>
    </source>
</evidence>
<dbReference type="Proteomes" id="UP001196413">
    <property type="component" value="Unassembled WGS sequence"/>
</dbReference>
<name>A0AAD5MPZ0_PARTN</name>
<reference evidence="2" key="1">
    <citation type="submission" date="2021-06" db="EMBL/GenBank/DDBJ databases">
        <title>Parelaphostrongylus tenuis whole genome reference sequence.</title>
        <authorList>
            <person name="Garwood T.J."/>
            <person name="Larsen P.A."/>
            <person name="Fountain-Jones N.M."/>
            <person name="Garbe J.R."/>
            <person name="Macchietto M.G."/>
            <person name="Kania S.A."/>
            <person name="Gerhold R.W."/>
            <person name="Richards J.E."/>
            <person name="Wolf T.M."/>
        </authorList>
    </citation>
    <scope>NUCLEOTIDE SEQUENCE</scope>
    <source>
        <strain evidence="2">MNPRO001-30</strain>
        <tissue evidence="2">Meninges</tissue>
    </source>
</reference>
<proteinExistence type="predicted"/>
<gene>
    <name evidence="2" type="ORF">KIN20_022262</name>
</gene>
<evidence type="ECO:0000313" key="3">
    <source>
        <dbReference type="Proteomes" id="UP001196413"/>
    </source>
</evidence>
<feature type="chain" id="PRO_5042112431" evidence="1">
    <location>
        <begin position="26"/>
        <end position="141"/>
    </location>
</feature>
<keyword evidence="3" id="KW-1185">Reference proteome</keyword>
<accession>A0AAD5MPZ0</accession>
<organism evidence="2 3">
    <name type="scientific">Parelaphostrongylus tenuis</name>
    <name type="common">Meningeal worm</name>
    <dbReference type="NCBI Taxonomy" id="148309"/>
    <lineage>
        <taxon>Eukaryota</taxon>
        <taxon>Metazoa</taxon>
        <taxon>Ecdysozoa</taxon>
        <taxon>Nematoda</taxon>
        <taxon>Chromadorea</taxon>
        <taxon>Rhabditida</taxon>
        <taxon>Rhabditina</taxon>
        <taxon>Rhabditomorpha</taxon>
        <taxon>Strongyloidea</taxon>
        <taxon>Metastrongylidae</taxon>
        <taxon>Parelaphostrongylus</taxon>
    </lineage>
</organism>
<dbReference type="EMBL" id="JAHQIW010004506">
    <property type="protein sequence ID" value="KAJ1362640.1"/>
    <property type="molecule type" value="Genomic_DNA"/>
</dbReference>
<keyword evidence="1" id="KW-0732">Signal</keyword>
<protein>
    <submittedName>
        <fullName evidence="2">Uncharacterized protein</fullName>
    </submittedName>
</protein>
<evidence type="ECO:0000256" key="1">
    <source>
        <dbReference type="SAM" id="SignalP"/>
    </source>
</evidence>
<dbReference type="AlphaFoldDB" id="A0AAD5MPZ0"/>
<comment type="caution">
    <text evidence="2">The sequence shown here is derived from an EMBL/GenBank/DDBJ whole genome shotgun (WGS) entry which is preliminary data.</text>
</comment>
<sequence length="141" mass="15227">MAFSTVAAALTQILYILQNSLSAEAFVKRLIIQGLVAFMRHTDMMMACVIFGKTVTTTCPLMAAMTAAGAGAGNMCMLSMSMHFTPIPLQHLSISGTLTTYNLIIATWSRDMWQSVVNRVLQMITSGPFGMHFATAVATVI</sequence>